<reference evidence="1" key="1">
    <citation type="submission" date="2021-11" db="EMBL/GenBank/DDBJ databases">
        <title>A Novel Adlercreutzia Species, isolated from a Allomyrina dichotoma larva feces.</title>
        <authorList>
            <person name="Suh M.K."/>
        </authorList>
    </citation>
    <scope>NUCLEOTIDE SEQUENCE</scope>
    <source>
        <strain evidence="1">JBNU-10</strain>
    </source>
</reference>
<evidence type="ECO:0000313" key="2">
    <source>
        <dbReference type="Proteomes" id="UP001430755"/>
    </source>
</evidence>
<comment type="caution">
    <text evidence="1">The sequence shown here is derived from an EMBL/GenBank/DDBJ whole genome shotgun (WGS) entry which is preliminary data.</text>
</comment>
<proteinExistence type="predicted"/>
<dbReference type="Proteomes" id="UP001430755">
    <property type="component" value="Unassembled WGS sequence"/>
</dbReference>
<gene>
    <name evidence="1" type="ORF">LPT13_06300</name>
</gene>
<dbReference type="EMBL" id="JAJMLW010000002">
    <property type="protein sequence ID" value="MCI2241960.1"/>
    <property type="molecule type" value="Genomic_DNA"/>
</dbReference>
<dbReference type="RefSeq" id="WP_242164709.1">
    <property type="nucleotide sequence ID" value="NZ_JAJMLW010000002.1"/>
</dbReference>
<protein>
    <submittedName>
        <fullName evidence="1">Uncharacterized protein</fullName>
    </submittedName>
</protein>
<sequence>MGRIDVEISNYLAQANPELAKKLRVSGYYSALERAVKKVWKEDEFAAHYVLAHINAFYITTDTAPVKKKYRDQHWAICTICIDDSLIRGDVDARQGLLKLALANEGIHFDELRLLPSKFDMKTRHPFQESVEIIDGMLFPGVQESEDPKAPEPISEQTFKDAIGAVEDPGLAKKLAGAMAASAAWAYDAAKGSGETCPPIVSLYHLNEKQEDLMTLKRAFFLTFGEKTEEVISRINRVYLRPRSFDAKRRERREYQTYDCDIYSCEPRLTHIMEAFGGTLISRARRLRLRIGGIHLYESPSEMVNDRAFPKDSAPIVWEDEPDLPSQ</sequence>
<accession>A0ABS9WGH3</accession>
<evidence type="ECO:0000313" key="1">
    <source>
        <dbReference type="EMBL" id="MCI2241960.1"/>
    </source>
</evidence>
<organism evidence="1 2">
    <name type="scientific">Adlercreutzia faecimuris</name>
    <dbReference type="NCBI Taxonomy" id="2897341"/>
    <lineage>
        <taxon>Bacteria</taxon>
        <taxon>Bacillati</taxon>
        <taxon>Actinomycetota</taxon>
        <taxon>Coriobacteriia</taxon>
        <taxon>Eggerthellales</taxon>
        <taxon>Eggerthellaceae</taxon>
        <taxon>Adlercreutzia</taxon>
    </lineage>
</organism>
<name>A0ABS9WGH3_9ACTN</name>
<keyword evidence="2" id="KW-1185">Reference proteome</keyword>